<dbReference type="Pfam" id="PF13041">
    <property type="entry name" value="PPR_2"/>
    <property type="match status" value="2"/>
</dbReference>
<reference evidence="3" key="1">
    <citation type="journal article" date="2023" name="Plant Biotechnol. J.">
        <title>Chromosome-level wild Hevea brasiliensis genome provides new tools for genomic-assisted breeding and valuable loci to elevate rubber yield.</title>
        <authorList>
            <person name="Cheng H."/>
            <person name="Song X."/>
            <person name="Hu Y."/>
            <person name="Wu T."/>
            <person name="Yang Q."/>
            <person name="An Z."/>
            <person name="Feng S."/>
            <person name="Deng Z."/>
            <person name="Wu W."/>
            <person name="Zeng X."/>
            <person name="Tu M."/>
            <person name="Wang X."/>
            <person name="Huang H."/>
        </authorList>
    </citation>
    <scope>NUCLEOTIDE SEQUENCE</scope>
    <source>
        <strain evidence="3">MT/VB/25A 57/8</strain>
    </source>
</reference>
<gene>
    <name evidence="3" type="ORF">P3X46_028925</name>
</gene>
<feature type="repeat" description="PPR" evidence="2">
    <location>
        <begin position="264"/>
        <end position="298"/>
    </location>
</feature>
<dbReference type="PANTHER" id="PTHR47926:SF487">
    <property type="entry name" value="REPEAT (TPR)-LIKE SUPERFAMILY PROTEIN, PUTATIVE-RELATED"/>
    <property type="match status" value="1"/>
</dbReference>
<evidence type="ECO:0000256" key="2">
    <source>
        <dbReference type="PROSITE-ProRule" id="PRU00708"/>
    </source>
</evidence>
<name>A0ABQ9KR54_HEVBR</name>
<evidence type="ECO:0000313" key="4">
    <source>
        <dbReference type="Proteomes" id="UP001174677"/>
    </source>
</evidence>
<dbReference type="NCBIfam" id="TIGR00756">
    <property type="entry name" value="PPR"/>
    <property type="match status" value="5"/>
</dbReference>
<evidence type="ECO:0008006" key="5">
    <source>
        <dbReference type="Google" id="ProtNLM"/>
    </source>
</evidence>
<keyword evidence="1" id="KW-0677">Repeat</keyword>
<proteinExistence type="predicted"/>
<evidence type="ECO:0000256" key="1">
    <source>
        <dbReference type="ARBA" id="ARBA00022737"/>
    </source>
</evidence>
<dbReference type="Pfam" id="PF01535">
    <property type="entry name" value="PPR"/>
    <property type="match status" value="3"/>
</dbReference>
<dbReference type="PROSITE" id="PS51375">
    <property type="entry name" value="PPR"/>
    <property type="match status" value="5"/>
</dbReference>
<keyword evidence="4" id="KW-1185">Reference proteome</keyword>
<dbReference type="Proteomes" id="UP001174677">
    <property type="component" value="Chromosome 16"/>
</dbReference>
<organism evidence="3 4">
    <name type="scientific">Hevea brasiliensis</name>
    <name type="common">Para rubber tree</name>
    <name type="synonym">Siphonia brasiliensis</name>
    <dbReference type="NCBI Taxonomy" id="3981"/>
    <lineage>
        <taxon>Eukaryota</taxon>
        <taxon>Viridiplantae</taxon>
        <taxon>Streptophyta</taxon>
        <taxon>Embryophyta</taxon>
        <taxon>Tracheophyta</taxon>
        <taxon>Spermatophyta</taxon>
        <taxon>Magnoliopsida</taxon>
        <taxon>eudicotyledons</taxon>
        <taxon>Gunneridae</taxon>
        <taxon>Pentapetalae</taxon>
        <taxon>rosids</taxon>
        <taxon>fabids</taxon>
        <taxon>Malpighiales</taxon>
        <taxon>Euphorbiaceae</taxon>
        <taxon>Crotonoideae</taxon>
        <taxon>Micrandreae</taxon>
        <taxon>Hevea</taxon>
    </lineage>
</organism>
<dbReference type="Pfam" id="PF20431">
    <property type="entry name" value="E_motif"/>
    <property type="match status" value="1"/>
</dbReference>
<dbReference type="InterPro" id="IPR011990">
    <property type="entry name" value="TPR-like_helical_dom_sf"/>
</dbReference>
<sequence>MLHLSSCPIFRTPQFKITIIYRLFQSSPDFYSQLIQTLACSRASHQGKKLHAHLIINGLASSTRFASRLIYFYTEIKQLSDARKLFDEIPKSNIHRWVVLIGAYSRCDFYQEALTVFSEMQNERLGPNKFVIPSVLKACGRLFDLQTGKILHSVILKSSFKSDVFVISALIDMYSRCKQVEKARQVFDRMEEKDLVALNVMVLGYAQHGLAKDGFVLVEKMQMLDIKPNVVTWNTLISGFAQACDKVMVLKVFELMLMNGVKPDVFSWTSVISGLVQNFQIEAAFDTFKQMLQHGFYPSSATISSLLPACATVANVRLGRGVHGYAVVIGVEEDIYVRSALVDMYAKCGFISEAMVLFYKMPERNTATWNSMIFGYANHGYCNEAIELFNQMEKVERKKLDHLSFTAVLTACSHAGRVELGQSLFLLMQEKYNVVPRLEHYACIVDLLGRAGKLSQAYDMIKTMPVEPDLFVWGALLGACRNHGDVDLAEIAARHLAELEPWNAGNDMLLSNLYADTDCWENVAKFKNLIKRKKMGRFSGCSWIEAAR</sequence>
<accession>A0ABQ9KR54</accession>
<dbReference type="PANTHER" id="PTHR47926">
    <property type="entry name" value="PENTATRICOPEPTIDE REPEAT-CONTAINING PROTEIN"/>
    <property type="match status" value="1"/>
</dbReference>
<feature type="repeat" description="PPR" evidence="2">
    <location>
        <begin position="365"/>
        <end position="399"/>
    </location>
</feature>
<feature type="repeat" description="PPR" evidence="2">
    <location>
        <begin position="229"/>
        <end position="263"/>
    </location>
</feature>
<dbReference type="EMBL" id="JARPOI010000016">
    <property type="protein sequence ID" value="KAJ9146690.1"/>
    <property type="molecule type" value="Genomic_DNA"/>
</dbReference>
<dbReference type="Gene3D" id="1.25.40.10">
    <property type="entry name" value="Tetratricopeptide repeat domain"/>
    <property type="match status" value="5"/>
</dbReference>
<dbReference type="InterPro" id="IPR046848">
    <property type="entry name" value="E_motif"/>
</dbReference>
<feature type="repeat" description="PPR" evidence="2">
    <location>
        <begin position="163"/>
        <end position="197"/>
    </location>
</feature>
<comment type="caution">
    <text evidence="3">The sequence shown here is derived from an EMBL/GenBank/DDBJ whole genome shotgun (WGS) entry which is preliminary data.</text>
</comment>
<dbReference type="InterPro" id="IPR002885">
    <property type="entry name" value="PPR_rpt"/>
</dbReference>
<evidence type="ECO:0000313" key="3">
    <source>
        <dbReference type="EMBL" id="KAJ9146690.1"/>
    </source>
</evidence>
<dbReference type="InterPro" id="IPR046960">
    <property type="entry name" value="PPR_At4g14850-like_plant"/>
</dbReference>
<feature type="repeat" description="PPR" evidence="2">
    <location>
        <begin position="93"/>
        <end position="127"/>
    </location>
</feature>
<protein>
    <recommendedName>
        <fullName evidence="5">Pentacotripeptide-repeat region of PRORP domain-containing protein</fullName>
    </recommendedName>
</protein>